<gene>
    <name evidence="2" type="ORF">KBB96_19410</name>
</gene>
<dbReference type="RefSeq" id="WP_211631149.1">
    <property type="nucleotide sequence ID" value="NZ_CP073100.1"/>
</dbReference>
<evidence type="ECO:0000313" key="3">
    <source>
        <dbReference type="Proteomes" id="UP000676169"/>
    </source>
</evidence>
<feature type="domain" description="Putative DNA-binding" evidence="1">
    <location>
        <begin position="40"/>
        <end position="119"/>
    </location>
</feature>
<evidence type="ECO:0000259" key="1">
    <source>
        <dbReference type="Pfam" id="PF09836"/>
    </source>
</evidence>
<dbReference type="EMBL" id="CP073100">
    <property type="protein sequence ID" value="QUE51010.1"/>
    <property type="molecule type" value="Genomic_DNA"/>
</dbReference>
<dbReference type="KEGG" id="lamb:KBB96_19410"/>
<keyword evidence="3" id="KW-1185">Reference proteome</keyword>
<sequence length="299" mass="34113">MSRLEQLQREFFAALQFPLRGPSRELTDLPPTEEPHAGKFLAIAEDIIKPGPQLSSAERLELYHRQYWYRLLDSVGEDFPVLEKMLGQERFWTLIEDYLLSRPSRSFTLRHLGEGLPEFAATWERASEQERPWLYGIARLEYARMEVFERAEYRPILPEELAALELTLQPHVVRLTLPVPADLCEEWETFTPLPLQSVELAVWRLPLSNTAQARLHETEAVLLDRLAAGGTLEEIFAAPVDPAPTPEQVSGWFGAWHERGWIAVKPSAEEAIPFVRDLDEGAEIGEGVDKMGSQSRAME</sequence>
<accession>A0A975G9T5</accession>
<name>A0A975G9T5_9BACT</name>
<organism evidence="2 3">
    <name type="scientific">Luteolibacter ambystomatis</name>
    <dbReference type="NCBI Taxonomy" id="2824561"/>
    <lineage>
        <taxon>Bacteria</taxon>
        <taxon>Pseudomonadati</taxon>
        <taxon>Verrucomicrobiota</taxon>
        <taxon>Verrucomicrobiia</taxon>
        <taxon>Verrucomicrobiales</taxon>
        <taxon>Verrucomicrobiaceae</taxon>
        <taxon>Luteolibacter</taxon>
    </lineage>
</organism>
<reference evidence="2" key="1">
    <citation type="submission" date="2021-04" db="EMBL/GenBank/DDBJ databases">
        <title>Luteolibacter sp. 32A isolated from the skin of an Anderson's salamander (Ambystoma andersonii).</title>
        <authorList>
            <person name="Spergser J."/>
            <person name="Busse H.-J."/>
        </authorList>
    </citation>
    <scope>NUCLEOTIDE SEQUENCE</scope>
    <source>
        <strain evidence="2">32A</strain>
    </source>
</reference>
<dbReference type="Proteomes" id="UP000676169">
    <property type="component" value="Chromosome"/>
</dbReference>
<proteinExistence type="predicted"/>
<dbReference type="Gene3D" id="1.10.150.690">
    <property type="entry name" value="DUF2063"/>
    <property type="match status" value="1"/>
</dbReference>
<dbReference type="InterPro" id="IPR044922">
    <property type="entry name" value="DUF2063_N_sf"/>
</dbReference>
<dbReference type="AlphaFoldDB" id="A0A975G9T5"/>
<evidence type="ECO:0000313" key="2">
    <source>
        <dbReference type="EMBL" id="QUE51010.1"/>
    </source>
</evidence>
<dbReference type="InterPro" id="IPR018640">
    <property type="entry name" value="DUF2063"/>
</dbReference>
<dbReference type="Pfam" id="PF09836">
    <property type="entry name" value="DUF2063"/>
    <property type="match status" value="1"/>
</dbReference>
<keyword evidence="2" id="KW-0238">DNA-binding</keyword>
<dbReference type="GO" id="GO:0003677">
    <property type="term" value="F:DNA binding"/>
    <property type="evidence" value="ECO:0007669"/>
    <property type="project" value="UniProtKB-KW"/>
</dbReference>
<protein>
    <submittedName>
        <fullName evidence="2">DNA-binding domain-containing protein</fullName>
    </submittedName>
</protein>